<dbReference type="InterPro" id="IPR014718">
    <property type="entry name" value="GH-type_carb-bd"/>
</dbReference>
<accession>A0AAJ0GEE2</accession>
<dbReference type="SUPFAM" id="SSF74650">
    <property type="entry name" value="Galactose mutarotase-like"/>
    <property type="match status" value="1"/>
</dbReference>
<dbReference type="AlphaFoldDB" id="A0AAJ0GEE2"/>
<dbReference type="Pfam" id="PF01263">
    <property type="entry name" value="Aldose_epim"/>
    <property type="match status" value="1"/>
</dbReference>
<proteinExistence type="predicted"/>
<dbReference type="InterPro" id="IPR008183">
    <property type="entry name" value="Aldose_1/G6P_1-epimerase"/>
</dbReference>
<comment type="caution">
    <text evidence="1">The sequence shown here is derived from an EMBL/GenBank/DDBJ whole genome shotgun (WGS) entry which is preliminary data.</text>
</comment>
<dbReference type="GO" id="GO:0030246">
    <property type="term" value="F:carbohydrate binding"/>
    <property type="evidence" value="ECO:0007669"/>
    <property type="project" value="InterPro"/>
</dbReference>
<dbReference type="GO" id="GO:0033499">
    <property type="term" value="P:galactose catabolic process via UDP-galactose, Leloir pathway"/>
    <property type="evidence" value="ECO:0007669"/>
    <property type="project" value="TreeGrafter"/>
</dbReference>
<name>A0AAJ0GEE2_9PEZI</name>
<dbReference type="GO" id="GO:0004034">
    <property type="term" value="F:aldose 1-epimerase activity"/>
    <property type="evidence" value="ECO:0007669"/>
    <property type="project" value="TreeGrafter"/>
</dbReference>
<dbReference type="PANTHER" id="PTHR10091:SF0">
    <property type="entry name" value="GALACTOSE MUTAROTASE"/>
    <property type="match status" value="1"/>
</dbReference>
<dbReference type="InterPro" id="IPR011013">
    <property type="entry name" value="Gal_mutarotase_sf_dom"/>
</dbReference>
<gene>
    <name evidence="1" type="ORF">LTR09_003146</name>
</gene>
<protein>
    <recommendedName>
        <fullName evidence="3">Aldose 1-epimerase</fullName>
    </recommendedName>
</protein>
<keyword evidence="2" id="KW-1185">Reference proteome</keyword>
<dbReference type="PANTHER" id="PTHR10091">
    <property type="entry name" value="ALDOSE-1-EPIMERASE"/>
    <property type="match status" value="1"/>
</dbReference>
<reference evidence="1" key="1">
    <citation type="submission" date="2023-04" db="EMBL/GenBank/DDBJ databases">
        <title>Black Yeasts Isolated from many extreme environments.</title>
        <authorList>
            <person name="Coleine C."/>
            <person name="Stajich J.E."/>
            <person name="Selbmann L."/>
        </authorList>
    </citation>
    <scope>NUCLEOTIDE SEQUENCE</scope>
    <source>
        <strain evidence="1">CCFEE 5312</strain>
    </source>
</reference>
<evidence type="ECO:0008006" key="3">
    <source>
        <dbReference type="Google" id="ProtNLM"/>
    </source>
</evidence>
<evidence type="ECO:0000313" key="2">
    <source>
        <dbReference type="Proteomes" id="UP001271007"/>
    </source>
</evidence>
<organism evidence="1 2">
    <name type="scientific">Extremus antarcticus</name>
    <dbReference type="NCBI Taxonomy" id="702011"/>
    <lineage>
        <taxon>Eukaryota</taxon>
        <taxon>Fungi</taxon>
        <taxon>Dikarya</taxon>
        <taxon>Ascomycota</taxon>
        <taxon>Pezizomycotina</taxon>
        <taxon>Dothideomycetes</taxon>
        <taxon>Dothideomycetidae</taxon>
        <taxon>Mycosphaerellales</taxon>
        <taxon>Extremaceae</taxon>
        <taxon>Extremus</taxon>
    </lineage>
</organism>
<dbReference type="Proteomes" id="UP001271007">
    <property type="component" value="Unassembled WGS sequence"/>
</dbReference>
<sequence>MADSKFSDSFTFLPQGGIIQEFKVGGRNIVLGFPSAASYKTKHNPFFGENIGRVANRISNAKIDNLNGKSYDLAANNGPNTLHGGLEGWGKKDFEGPTPTERNGREAVMFKYLSKDGEEGFPGTVEMKLWYIPGVEKDDGVEKTSLEIEYEAELVGDEVDETAVALTNHSYFNIGDGPTLEGTQATLSTNLHQVTDDGDIPTGAIDPYPEFEANKEFTLGAKTPDPDHCFIMNTDPSSVQIDTRKEPMQKLCAFYHPNTKIHLEALSTEPAFQFYTGRLIDVPEMDGLPARGPRSGMCIEASRYVNAINDEKWRHSVVLKKGQTWGSRTIYRAWMA</sequence>
<dbReference type="GO" id="GO:0006006">
    <property type="term" value="P:glucose metabolic process"/>
    <property type="evidence" value="ECO:0007669"/>
    <property type="project" value="TreeGrafter"/>
</dbReference>
<dbReference type="EMBL" id="JAWDJX010000007">
    <property type="protein sequence ID" value="KAK3055912.1"/>
    <property type="molecule type" value="Genomic_DNA"/>
</dbReference>
<dbReference type="Gene3D" id="2.70.98.10">
    <property type="match status" value="1"/>
</dbReference>
<evidence type="ECO:0000313" key="1">
    <source>
        <dbReference type="EMBL" id="KAK3055912.1"/>
    </source>
</evidence>